<dbReference type="PANTHER" id="PTHR30055">
    <property type="entry name" value="HTH-TYPE TRANSCRIPTIONAL REGULATOR RUTR"/>
    <property type="match status" value="1"/>
</dbReference>
<evidence type="ECO:0000256" key="2">
    <source>
        <dbReference type="ARBA" id="ARBA00023125"/>
    </source>
</evidence>
<dbReference type="GO" id="GO:0000976">
    <property type="term" value="F:transcription cis-regulatory region binding"/>
    <property type="evidence" value="ECO:0007669"/>
    <property type="project" value="TreeGrafter"/>
</dbReference>
<dbReference type="InterPro" id="IPR049484">
    <property type="entry name" value="Rv0078-like_C"/>
</dbReference>
<feature type="domain" description="HTH tetR-type" evidence="5">
    <location>
        <begin position="14"/>
        <end position="74"/>
    </location>
</feature>
<evidence type="ECO:0000313" key="7">
    <source>
        <dbReference type="Proteomes" id="UP000033632"/>
    </source>
</evidence>
<keyword evidence="7" id="KW-1185">Reference proteome</keyword>
<comment type="caution">
    <text evidence="6">The sequence shown here is derived from an EMBL/GenBank/DDBJ whole genome shotgun (WGS) entry which is preliminary data.</text>
</comment>
<evidence type="ECO:0000256" key="4">
    <source>
        <dbReference type="PROSITE-ProRule" id="PRU00335"/>
    </source>
</evidence>
<keyword evidence="3" id="KW-0804">Transcription</keyword>
<dbReference type="PANTHER" id="PTHR30055:SF234">
    <property type="entry name" value="HTH-TYPE TRANSCRIPTIONAL REGULATOR BETI"/>
    <property type="match status" value="1"/>
</dbReference>
<dbReference type="SUPFAM" id="SSF46689">
    <property type="entry name" value="Homeodomain-like"/>
    <property type="match status" value="1"/>
</dbReference>
<dbReference type="OrthoDB" id="9805134at2"/>
<dbReference type="Proteomes" id="UP000033632">
    <property type="component" value="Unassembled WGS sequence"/>
</dbReference>
<evidence type="ECO:0000313" key="6">
    <source>
        <dbReference type="EMBL" id="KKB11494.1"/>
    </source>
</evidence>
<dbReference type="PRINTS" id="PR00455">
    <property type="entry name" value="HTHTETR"/>
</dbReference>
<dbReference type="PROSITE" id="PS01081">
    <property type="entry name" value="HTH_TETR_1"/>
    <property type="match status" value="1"/>
</dbReference>
<dbReference type="PROSITE" id="PS50977">
    <property type="entry name" value="HTH_TETR_2"/>
    <property type="match status" value="1"/>
</dbReference>
<dbReference type="STRING" id="443610.VE25_12375"/>
<accession>A0A0F5FRH9</accession>
<keyword evidence="1" id="KW-0805">Transcription regulation</keyword>
<dbReference type="InterPro" id="IPR023772">
    <property type="entry name" value="DNA-bd_HTH_TetR-type_CS"/>
</dbReference>
<dbReference type="GO" id="GO:0003700">
    <property type="term" value="F:DNA-binding transcription factor activity"/>
    <property type="evidence" value="ECO:0007669"/>
    <property type="project" value="TreeGrafter"/>
</dbReference>
<dbReference type="EMBL" id="JZEX01000115">
    <property type="protein sequence ID" value="KKB11494.1"/>
    <property type="molecule type" value="Genomic_DNA"/>
</dbReference>
<dbReference type="Pfam" id="PF21351">
    <property type="entry name" value="TetR_C_41"/>
    <property type="match status" value="1"/>
</dbReference>
<evidence type="ECO:0000256" key="1">
    <source>
        <dbReference type="ARBA" id="ARBA00023015"/>
    </source>
</evidence>
<dbReference type="InterPro" id="IPR001647">
    <property type="entry name" value="HTH_TetR"/>
</dbReference>
<evidence type="ECO:0000259" key="5">
    <source>
        <dbReference type="PROSITE" id="PS50977"/>
    </source>
</evidence>
<dbReference type="InterPro" id="IPR050109">
    <property type="entry name" value="HTH-type_TetR-like_transc_reg"/>
</dbReference>
<gene>
    <name evidence="6" type="ORF">VE25_12375</name>
</gene>
<dbReference type="InterPro" id="IPR009057">
    <property type="entry name" value="Homeodomain-like_sf"/>
</dbReference>
<reference evidence="6 7" key="1">
    <citation type="submission" date="2015-03" db="EMBL/GenBank/DDBJ databases">
        <authorList>
            <person name="Hassan Y.I."/>
            <person name="Lepp D."/>
            <person name="Li X.-Z."/>
            <person name="Zhou T."/>
        </authorList>
    </citation>
    <scope>NUCLEOTIDE SEQUENCE [LARGE SCALE GENOMIC DNA]</scope>
    <source>
        <strain evidence="6 7">BD-c194</strain>
    </source>
</reference>
<dbReference type="FunFam" id="1.10.10.60:FF:000141">
    <property type="entry name" value="TetR family transcriptional regulator"/>
    <property type="match status" value="1"/>
</dbReference>
<keyword evidence="2 4" id="KW-0238">DNA-binding</keyword>
<protein>
    <submittedName>
        <fullName evidence="6">TetR family transcriptional regulator</fullName>
    </submittedName>
</protein>
<dbReference type="Pfam" id="PF00440">
    <property type="entry name" value="TetR_N"/>
    <property type="match status" value="1"/>
</dbReference>
<proteinExistence type="predicted"/>
<organism evidence="6 7">
    <name type="scientific">Devosia geojensis</name>
    <dbReference type="NCBI Taxonomy" id="443610"/>
    <lineage>
        <taxon>Bacteria</taxon>
        <taxon>Pseudomonadati</taxon>
        <taxon>Pseudomonadota</taxon>
        <taxon>Alphaproteobacteria</taxon>
        <taxon>Hyphomicrobiales</taxon>
        <taxon>Devosiaceae</taxon>
        <taxon>Devosia</taxon>
    </lineage>
</organism>
<dbReference type="AlphaFoldDB" id="A0A0F5FRH9"/>
<dbReference type="Gene3D" id="1.10.357.10">
    <property type="entry name" value="Tetracycline Repressor, domain 2"/>
    <property type="match status" value="1"/>
</dbReference>
<dbReference type="RefSeq" id="WP_046108943.1">
    <property type="nucleotide sequence ID" value="NZ_JZEX01000115.1"/>
</dbReference>
<sequence length="195" mass="21048">MQEANRRSQSTRREATKARLVSAARRLFAEKGFAATSTPEVAAAAGVTRGALYHHFADKTALFRTVVEEEHLILAMSIEAAAGTDEEPGPVKALLQGGDAFLTAMQDPGRRRILLVDAPAVLGRDELDAIDARHSLRTLIEGLGAAMDAKAIRDLPLEPLARLVGAMFDRAAMADEATMPDYRKAMRALVRGLKT</sequence>
<dbReference type="PATRIC" id="fig|443610.3.peg.716"/>
<feature type="DNA-binding region" description="H-T-H motif" evidence="4">
    <location>
        <begin position="37"/>
        <end position="56"/>
    </location>
</feature>
<evidence type="ECO:0000256" key="3">
    <source>
        <dbReference type="ARBA" id="ARBA00023163"/>
    </source>
</evidence>
<name>A0A0F5FRH9_9HYPH</name>